<dbReference type="InParanoid" id="A0A804RIQ5"/>
<dbReference type="SUPFAM" id="SSF140860">
    <property type="entry name" value="Pseudo ankyrin repeat-like"/>
    <property type="match status" value="1"/>
</dbReference>
<keyword evidence="1" id="KW-1133">Transmembrane helix</keyword>
<dbReference type="AlphaFoldDB" id="A0A804RIQ5"/>
<evidence type="ECO:0000313" key="3">
    <source>
        <dbReference type="Proteomes" id="UP000007305"/>
    </source>
</evidence>
<name>A0A804RIQ5_MAIZE</name>
<reference evidence="2" key="2">
    <citation type="submission" date="2019-07" db="EMBL/GenBank/DDBJ databases">
        <authorList>
            <person name="Seetharam A."/>
            <person name="Woodhouse M."/>
            <person name="Cannon E."/>
        </authorList>
    </citation>
    <scope>NUCLEOTIDE SEQUENCE [LARGE SCALE GENOMIC DNA]</scope>
    <source>
        <strain evidence="2">cv. B73</strain>
    </source>
</reference>
<sequence length="74" mass="8592">MRVLRRTTSCKTTILQQKNDFSKSMVLIWHVVFSGNLPILRFLLDHGDDLHEEGSLEGHDRFTVLHIATEKDIM</sequence>
<keyword evidence="1" id="KW-0472">Membrane</keyword>
<dbReference type="EnsemblPlants" id="Zm00001eb432860_T001">
    <property type="protein sequence ID" value="Zm00001eb432860_P001"/>
    <property type="gene ID" value="Zm00001eb432860"/>
</dbReference>
<evidence type="ECO:0000313" key="2">
    <source>
        <dbReference type="EnsemblPlants" id="Zm00001eb432860_P001"/>
    </source>
</evidence>
<reference evidence="2" key="3">
    <citation type="submission" date="2021-05" db="UniProtKB">
        <authorList>
            <consortium name="EnsemblPlants"/>
        </authorList>
    </citation>
    <scope>IDENTIFICATION</scope>
    <source>
        <strain evidence="2">cv. B73</strain>
    </source>
</reference>
<organism evidence="2 3">
    <name type="scientific">Zea mays</name>
    <name type="common">Maize</name>
    <dbReference type="NCBI Taxonomy" id="4577"/>
    <lineage>
        <taxon>Eukaryota</taxon>
        <taxon>Viridiplantae</taxon>
        <taxon>Streptophyta</taxon>
        <taxon>Embryophyta</taxon>
        <taxon>Tracheophyta</taxon>
        <taxon>Spermatophyta</taxon>
        <taxon>Magnoliopsida</taxon>
        <taxon>Liliopsida</taxon>
        <taxon>Poales</taxon>
        <taxon>Poaceae</taxon>
        <taxon>PACMAD clade</taxon>
        <taxon>Panicoideae</taxon>
        <taxon>Andropogonodae</taxon>
        <taxon>Andropogoneae</taxon>
        <taxon>Tripsacinae</taxon>
        <taxon>Zea</taxon>
    </lineage>
</organism>
<accession>A0A804RIQ5</accession>
<dbReference type="Gramene" id="Zm00001eb432860_T001">
    <property type="protein sequence ID" value="Zm00001eb432860_P001"/>
    <property type="gene ID" value="Zm00001eb432860"/>
</dbReference>
<proteinExistence type="predicted"/>
<reference evidence="3" key="1">
    <citation type="journal article" date="2009" name="Science">
        <title>The B73 maize genome: complexity, diversity, and dynamics.</title>
        <authorList>
            <person name="Schnable P.S."/>
            <person name="Ware D."/>
            <person name="Fulton R.S."/>
            <person name="Stein J.C."/>
            <person name="Wei F."/>
            <person name="Pasternak S."/>
            <person name="Liang C."/>
            <person name="Zhang J."/>
            <person name="Fulton L."/>
            <person name="Graves T.A."/>
            <person name="Minx P."/>
            <person name="Reily A.D."/>
            <person name="Courtney L."/>
            <person name="Kruchowski S.S."/>
            <person name="Tomlinson C."/>
            <person name="Strong C."/>
            <person name="Delehaunty K."/>
            <person name="Fronick C."/>
            <person name="Courtney B."/>
            <person name="Rock S.M."/>
            <person name="Belter E."/>
            <person name="Du F."/>
            <person name="Kim K."/>
            <person name="Abbott R.M."/>
            <person name="Cotton M."/>
            <person name="Levy A."/>
            <person name="Marchetto P."/>
            <person name="Ochoa K."/>
            <person name="Jackson S.M."/>
            <person name="Gillam B."/>
            <person name="Chen W."/>
            <person name="Yan L."/>
            <person name="Higginbotham J."/>
            <person name="Cardenas M."/>
            <person name="Waligorski J."/>
            <person name="Applebaum E."/>
            <person name="Phelps L."/>
            <person name="Falcone J."/>
            <person name="Kanchi K."/>
            <person name="Thane T."/>
            <person name="Scimone A."/>
            <person name="Thane N."/>
            <person name="Henke J."/>
            <person name="Wang T."/>
            <person name="Ruppert J."/>
            <person name="Shah N."/>
            <person name="Rotter K."/>
            <person name="Hodges J."/>
            <person name="Ingenthron E."/>
            <person name="Cordes M."/>
            <person name="Kohlberg S."/>
            <person name="Sgro J."/>
            <person name="Delgado B."/>
            <person name="Mead K."/>
            <person name="Chinwalla A."/>
            <person name="Leonard S."/>
            <person name="Crouse K."/>
            <person name="Collura K."/>
            <person name="Kudrna D."/>
            <person name="Currie J."/>
            <person name="He R."/>
            <person name="Angelova A."/>
            <person name="Rajasekar S."/>
            <person name="Mueller T."/>
            <person name="Lomeli R."/>
            <person name="Scara G."/>
            <person name="Ko A."/>
            <person name="Delaney K."/>
            <person name="Wissotski M."/>
            <person name="Lopez G."/>
            <person name="Campos D."/>
            <person name="Braidotti M."/>
            <person name="Ashley E."/>
            <person name="Golser W."/>
            <person name="Kim H."/>
            <person name="Lee S."/>
            <person name="Lin J."/>
            <person name="Dujmic Z."/>
            <person name="Kim W."/>
            <person name="Talag J."/>
            <person name="Zuccolo A."/>
            <person name="Fan C."/>
            <person name="Sebastian A."/>
            <person name="Kramer M."/>
            <person name="Spiegel L."/>
            <person name="Nascimento L."/>
            <person name="Zutavern T."/>
            <person name="Miller B."/>
            <person name="Ambroise C."/>
            <person name="Muller S."/>
            <person name="Spooner W."/>
            <person name="Narechania A."/>
            <person name="Ren L."/>
            <person name="Wei S."/>
            <person name="Kumari S."/>
            <person name="Faga B."/>
            <person name="Levy M.J."/>
            <person name="McMahan L."/>
            <person name="Van Buren P."/>
            <person name="Vaughn M.W."/>
            <person name="Ying K."/>
            <person name="Yeh C.-T."/>
            <person name="Emrich S.J."/>
            <person name="Jia Y."/>
            <person name="Kalyanaraman A."/>
            <person name="Hsia A.-P."/>
            <person name="Barbazuk W.B."/>
            <person name="Baucom R.S."/>
            <person name="Brutnell T.P."/>
            <person name="Carpita N.C."/>
            <person name="Chaparro C."/>
            <person name="Chia J.-M."/>
            <person name="Deragon J.-M."/>
            <person name="Estill J.C."/>
            <person name="Fu Y."/>
            <person name="Jeddeloh J.A."/>
            <person name="Han Y."/>
            <person name="Lee H."/>
            <person name="Li P."/>
            <person name="Lisch D.R."/>
            <person name="Liu S."/>
            <person name="Liu Z."/>
            <person name="Nagel D.H."/>
            <person name="McCann M.C."/>
            <person name="SanMiguel P."/>
            <person name="Myers A.M."/>
            <person name="Nettleton D."/>
            <person name="Nguyen J."/>
            <person name="Penning B.W."/>
            <person name="Ponnala L."/>
            <person name="Schneider K.L."/>
            <person name="Schwartz D.C."/>
            <person name="Sharma A."/>
            <person name="Soderlund C."/>
            <person name="Springer N.M."/>
            <person name="Sun Q."/>
            <person name="Wang H."/>
            <person name="Waterman M."/>
            <person name="Westerman R."/>
            <person name="Wolfgruber T.K."/>
            <person name="Yang L."/>
            <person name="Yu Y."/>
            <person name="Zhang L."/>
            <person name="Zhou S."/>
            <person name="Zhu Q."/>
            <person name="Bennetzen J.L."/>
            <person name="Dawe R.K."/>
            <person name="Jiang J."/>
            <person name="Jiang N."/>
            <person name="Presting G.G."/>
            <person name="Wessler S.R."/>
            <person name="Aluru S."/>
            <person name="Martienssen R.A."/>
            <person name="Clifton S.W."/>
            <person name="McCombie W.R."/>
            <person name="Wing R.A."/>
            <person name="Wilson R.K."/>
        </authorList>
    </citation>
    <scope>NUCLEOTIDE SEQUENCE [LARGE SCALE GENOMIC DNA]</scope>
    <source>
        <strain evidence="3">cv. B73</strain>
    </source>
</reference>
<feature type="transmembrane region" description="Helical" evidence="1">
    <location>
        <begin position="21"/>
        <end position="44"/>
    </location>
</feature>
<dbReference type="Proteomes" id="UP000007305">
    <property type="component" value="Chromosome 10"/>
</dbReference>
<keyword evidence="3" id="KW-1185">Reference proteome</keyword>
<evidence type="ECO:0000256" key="1">
    <source>
        <dbReference type="SAM" id="Phobius"/>
    </source>
</evidence>
<protein>
    <submittedName>
        <fullName evidence="2">Uncharacterized protein</fullName>
    </submittedName>
</protein>
<keyword evidence="1" id="KW-0812">Transmembrane</keyword>